<proteinExistence type="predicted"/>
<reference evidence="4" key="1">
    <citation type="submission" date="2014-01" db="EMBL/GenBank/DDBJ databases">
        <title>The Genome Sequence of Anopheles farauti FAR1 (V2).</title>
        <authorList>
            <consortium name="The Broad Institute Genomics Platform"/>
            <person name="Neafsey D.E."/>
            <person name="Besansky N."/>
            <person name="Howell P."/>
            <person name="Walton C."/>
            <person name="Young S.K."/>
            <person name="Zeng Q."/>
            <person name="Gargeya S."/>
            <person name="Fitzgerald M."/>
            <person name="Haas B."/>
            <person name="Abouelleil A."/>
            <person name="Allen A.W."/>
            <person name="Alvarado L."/>
            <person name="Arachchi H.M."/>
            <person name="Berlin A.M."/>
            <person name="Chapman S.B."/>
            <person name="Gainer-Dewar J."/>
            <person name="Goldberg J."/>
            <person name="Griggs A."/>
            <person name="Gujja S."/>
            <person name="Hansen M."/>
            <person name="Howarth C."/>
            <person name="Imamovic A."/>
            <person name="Ireland A."/>
            <person name="Larimer J."/>
            <person name="McCowan C."/>
            <person name="Murphy C."/>
            <person name="Pearson M."/>
            <person name="Poon T.W."/>
            <person name="Priest M."/>
            <person name="Roberts A."/>
            <person name="Saif S."/>
            <person name="Shea T."/>
            <person name="Sisk P."/>
            <person name="Sykes S."/>
            <person name="Wortman J."/>
            <person name="Nusbaum C."/>
            <person name="Birren B."/>
        </authorList>
    </citation>
    <scope>NUCLEOTIDE SEQUENCE [LARGE SCALE GENOMIC DNA]</scope>
    <source>
        <strain evidence="4">FAR1</strain>
    </source>
</reference>
<accession>A0A182QGI8</accession>
<feature type="region of interest" description="Disordered" evidence="1">
    <location>
        <begin position="21"/>
        <end position="51"/>
    </location>
</feature>
<feature type="transmembrane region" description="Helical" evidence="2">
    <location>
        <begin position="138"/>
        <end position="164"/>
    </location>
</feature>
<evidence type="ECO:0000256" key="2">
    <source>
        <dbReference type="SAM" id="Phobius"/>
    </source>
</evidence>
<dbReference type="EnsemblMetazoa" id="AFAF009708-RA">
    <property type="protein sequence ID" value="AFAF009708-PA"/>
    <property type="gene ID" value="AFAF009708"/>
</dbReference>
<evidence type="ECO:0000313" key="4">
    <source>
        <dbReference type="Proteomes" id="UP000075886"/>
    </source>
</evidence>
<dbReference type="AlphaFoldDB" id="A0A182QGI8"/>
<keyword evidence="4" id="KW-1185">Reference proteome</keyword>
<evidence type="ECO:0000256" key="1">
    <source>
        <dbReference type="SAM" id="MobiDB-lite"/>
    </source>
</evidence>
<dbReference type="EMBL" id="AXCN02002112">
    <property type="status" value="NOT_ANNOTATED_CDS"/>
    <property type="molecule type" value="Genomic_DNA"/>
</dbReference>
<organism evidence="3 4">
    <name type="scientific">Anopheles farauti</name>
    <dbReference type="NCBI Taxonomy" id="69004"/>
    <lineage>
        <taxon>Eukaryota</taxon>
        <taxon>Metazoa</taxon>
        <taxon>Ecdysozoa</taxon>
        <taxon>Arthropoda</taxon>
        <taxon>Hexapoda</taxon>
        <taxon>Insecta</taxon>
        <taxon>Pterygota</taxon>
        <taxon>Neoptera</taxon>
        <taxon>Endopterygota</taxon>
        <taxon>Diptera</taxon>
        <taxon>Nematocera</taxon>
        <taxon>Culicoidea</taxon>
        <taxon>Culicidae</taxon>
        <taxon>Anophelinae</taxon>
        <taxon>Anopheles</taxon>
    </lineage>
</organism>
<dbReference type="VEuPathDB" id="VectorBase:AFAF009708"/>
<reference evidence="3" key="2">
    <citation type="submission" date="2020-05" db="UniProtKB">
        <authorList>
            <consortium name="EnsemblMetazoa"/>
        </authorList>
    </citation>
    <scope>IDENTIFICATION</scope>
    <source>
        <strain evidence="3">FAR1</strain>
    </source>
</reference>
<keyword evidence="2" id="KW-1133">Transmembrane helix</keyword>
<evidence type="ECO:0000313" key="3">
    <source>
        <dbReference type="EnsemblMetazoa" id="AFAF009708-PA"/>
    </source>
</evidence>
<protein>
    <submittedName>
        <fullName evidence="3">Uncharacterized protein</fullName>
    </submittedName>
</protein>
<feature type="region of interest" description="Disordered" evidence="1">
    <location>
        <begin position="198"/>
        <end position="223"/>
    </location>
</feature>
<name>A0A182QGI8_9DIPT</name>
<dbReference type="Proteomes" id="UP000075886">
    <property type="component" value="Unassembled WGS sequence"/>
</dbReference>
<keyword evidence="2" id="KW-0812">Transmembrane</keyword>
<keyword evidence="2" id="KW-0472">Membrane</keyword>
<feature type="compositionally biased region" description="Basic and acidic residues" evidence="1">
    <location>
        <begin position="21"/>
        <end position="42"/>
    </location>
</feature>
<sequence length="682" mass="74247">MRDELLESETTSLWEFLKHNTAMKESRKPEKRTKREQERTVLADHGGAAADRPGRERLDGVMVVMMFGPAGGCCCGVTVDGGGGCGCVAPPALLGAPPPVALMLTTLETPTLAASAATVAASSVREGFRSRRIAPTPLLAVVAGLWPVMVVVVGLIVVVLVPFIEQVAAAAARVAERAALQLRVTVRQAAFVRRNATADTDTDAARHEDTGGTGTDDPGVRPSANFHVRDATVAVLAVGRTRTTAGRLLALQFRLDAERFHLVHLADRLAQILRELAAIVLVARIERDQHLAVDLLRQPDAELVVWKKTSEQRDDHAAQGVAVAERVRHRGLLLAEDLRDDEQIVEEEHLALVHAGPFLLVDVRYLVQSAVADEPPVGKRQVRLLADDRCLHLHHLRDVIRAGFELVRLHPLVDAVQHVPIDVVAVVDAAQVLHEIVAPHAPLRLQVGRVQIRVEHDDGEGEHEHGVVRAEPRHDVAVALAVPGGEHLHQPFDLLRLARHAEVALELAQRHVHLHAGQVELAGEAIQHRHVEGVLQVAEILADHLPREPLAGDQEPGDALRRVLEEALPDEIRDAALGLLVEQVQPDAVLPLADRFRHLVRGGRVDDLVVLLHRVLGGARVRAQALAFDAGDRHVRTVRAAATCASGGGCACRRYRRVNRPAGGSRSRFRRHQHVIGRLGRQ</sequence>